<evidence type="ECO:0000313" key="1">
    <source>
        <dbReference type="EMBL" id="MCY6958432.1"/>
    </source>
</evidence>
<dbReference type="Proteomes" id="UP001144612">
    <property type="component" value="Unassembled WGS sequence"/>
</dbReference>
<dbReference type="InterPro" id="IPR021321">
    <property type="entry name" value="DUF2922"/>
</dbReference>
<sequence>MKVLVMNFLTKNGSKASIRVGNVKDVLDAEEVSKAMDTIIAKNIFATKNGELERKDAASIVETTVEELEI</sequence>
<gene>
    <name evidence="1" type="ORF">OW729_07430</name>
</gene>
<accession>A0ABT4D805</accession>
<keyword evidence="2" id="KW-1185">Reference proteome</keyword>
<dbReference type="EMBL" id="JAPQFJ010000006">
    <property type="protein sequence ID" value="MCY6958432.1"/>
    <property type="molecule type" value="Genomic_DNA"/>
</dbReference>
<comment type="caution">
    <text evidence="1">The sequence shown here is derived from an EMBL/GenBank/DDBJ whole genome shotgun (WGS) entry which is preliminary data.</text>
</comment>
<protein>
    <submittedName>
        <fullName evidence="1">DUF2922 domain-containing protein</fullName>
    </submittedName>
</protein>
<name>A0ABT4D805_9CLOT</name>
<reference evidence="1" key="1">
    <citation type="submission" date="2022-12" db="EMBL/GenBank/DDBJ databases">
        <title>Clostridium sp. nov., isolated from industrial wastewater.</title>
        <authorList>
            <person name="Jiayan W."/>
        </authorList>
    </citation>
    <scope>NUCLEOTIDE SEQUENCE</scope>
    <source>
        <strain evidence="1">ZC22-4</strain>
    </source>
</reference>
<evidence type="ECO:0000313" key="2">
    <source>
        <dbReference type="Proteomes" id="UP001144612"/>
    </source>
</evidence>
<dbReference type="RefSeq" id="WP_268060849.1">
    <property type="nucleotide sequence ID" value="NZ_JAPQFJ010000006.1"/>
</dbReference>
<dbReference type="Pfam" id="PF11148">
    <property type="entry name" value="DUF2922"/>
    <property type="match status" value="1"/>
</dbReference>
<proteinExistence type="predicted"/>
<organism evidence="1 2">
    <name type="scientific">Clostridium brassicae</name>
    <dbReference type="NCBI Taxonomy" id="2999072"/>
    <lineage>
        <taxon>Bacteria</taxon>
        <taxon>Bacillati</taxon>
        <taxon>Bacillota</taxon>
        <taxon>Clostridia</taxon>
        <taxon>Eubacteriales</taxon>
        <taxon>Clostridiaceae</taxon>
        <taxon>Clostridium</taxon>
    </lineage>
</organism>